<dbReference type="AlphaFoldDB" id="A0A821W5A0"/>
<name>A0A821W5A0_9NEOP</name>
<proteinExistence type="predicted"/>
<accession>A0A821W5A0</accession>
<protein>
    <submittedName>
        <fullName evidence="1">Uncharacterized protein</fullName>
    </submittedName>
</protein>
<dbReference type="EMBL" id="CAJOBZ010000052">
    <property type="protein sequence ID" value="CAF4918753.1"/>
    <property type="molecule type" value="Genomic_DNA"/>
</dbReference>
<gene>
    <name evidence="1" type="ORF">PMACD_LOCUS12832</name>
</gene>
<organism evidence="1 2">
    <name type="scientific">Pieris macdunnoughi</name>
    <dbReference type="NCBI Taxonomy" id="345717"/>
    <lineage>
        <taxon>Eukaryota</taxon>
        <taxon>Metazoa</taxon>
        <taxon>Ecdysozoa</taxon>
        <taxon>Arthropoda</taxon>
        <taxon>Hexapoda</taxon>
        <taxon>Insecta</taxon>
        <taxon>Pterygota</taxon>
        <taxon>Neoptera</taxon>
        <taxon>Endopterygota</taxon>
        <taxon>Lepidoptera</taxon>
        <taxon>Glossata</taxon>
        <taxon>Ditrysia</taxon>
        <taxon>Papilionoidea</taxon>
        <taxon>Pieridae</taxon>
        <taxon>Pierinae</taxon>
        <taxon>Pieris</taxon>
    </lineage>
</organism>
<reference evidence="1" key="1">
    <citation type="submission" date="2021-02" db="EMBL/GenBank/DDBJ databases">
        <authorList>
            <person name="Steward A R."/>
        </authorList>
    </citation>
    <scope>NUCLEOTIDE SEQUENCE</scope>
</reference>
<dbReference type="Proteomes" id="UP000663880">
    <property type="component" value="Unassembled WGS sequence"/>
</dbReference>
<dbReference type="OrthoDB" id="361536at2759"/>
<evidence type="ECO:0000313" key="1">
    <source>
        <dbReference type="EMBL" id="CAF4918753.1"/>
    </source>
</evidence>
<evidence type="ECO:0000313" key="2">
    <source>
        <dbReference type="Proteomes" id="UP000663880"/>
    </source>
</evidence>
<sequence>MLQLEVLDLCSNDIYLGKDCLLLVVTKALAAHEDAEETGDGPEKKITRLAIGVEGSFDPEYVKRKYTYTDHYNVVVLPDYHVFPWPNDALPEVVSRKATFDLV</sequence>
<comment type="caution">
    <text evidence="1">The sequence shown here is derived from an EMBL/GenBank/DDBJ whole genome shotgun (WGS) entry which is preliminary data.</text>
</comment>
<keyword evidence="2" id="KW-1185">Reference proteome</keyword>